<dbReference type="PANTHER" id="PTHR20992">
    <property type="entry name" value="AT15442P-RELATED"/>
    <property type="match status" value="1"/>
</dbReference>
<feature type="transmembrane region" description="Helical" evidence="1">
    <location>
        <begin position="81"/>
        <end position="104"/>
    </location>
</feature>
<sequence>MEADSPAVIIGAMIIAMLLGPIAGVSLALVDSNTKHLLKGLATLAVGAAGVVVTALAIGVIHNDLPLTAEMLARGHHQLALGAFLLTFTNIVAIQFSSSVVLWFTGFRGISHTRGLSLMTFLKTNSVSILILAVLAVVLTNSMHETMGRKMYESTTKYALQQECLGSEGCYLADVRFSEGTGKNAVISDVVRGPNPPNPERIAAVESKMPAHPKGRPIELRVRYVPTTTITRDGVLYEGDETPHAAP</sequence>
<reference evidence="2 3" key="2">
    <citation type="submission" date="2020-05" db="EMBL/GenBank/DDBJ databases">
        <title>Draft genome sequence of Desulfovibrio sp. strainFSS-1.</title>
        <authorList>
            <person name="Shimoshige H."/>
            <person name="Kobayashi H."/>
            <person name="Maekawa T."/>
        </authorList>
    </citation>
    <scope>NUCLEOTIDE SEQUENCE [LARGE SCALE GENOMIC DNA]</scope>
    <source>
        <strain evidence="2 3">SIID29052-01</strain>
    </source>
</reference>
<evidence type="ECO:0000313" key="3">
    <source>
        <dbReference type="Proteomes" id="UP000494245"/>
    </source>
</evidence>
<dbReference type="RefSeq" id="WP_173085090.1">
    <property type="nucleotide sequence ID" value="NZ_BLTE01000011.1"/>
</dbReference>
<keyword evidence="1" id="KW-0812">Transmembrane</keyword>
<feature type="transmembrane region" description="Helical" evidence="1">
    <location>
        <begin position="41"/>
        <end position="61"/>
    </location>
</feature>
<keyword evidence="3" id="KW-1185">Reference proteome</keyword>
<evidence type="ECO:0000256" key="1">
    <source>
        <dbReference type="SAM" id="Phobius"/>
    </source>
</evidence>
<accession>A0A6V8LQE9</accession>
<evidence type="ECO:0000313" key="2">
    <source>
        <dbReference type="EMBL" id="GFK94733.1"/>
    </source>
</evidence>
<dbReference type="Proteomes" id="UP000494245">
    <property type="component" value="Unassembled WGS sequence"/>
</dbReference>
<protein>
    <submittedName>
        <fullName evidence="2">Uncharacterized protein</fullName>
    </submittedName>
</protein>
<keyword evidence="1" id="KW-0472">Membrane</keyword>
<dbReference type="Pfam" id="PF04087">
    <property type="entry name" value="DUF389"/>
    <property type="match status" value="1"/>
</dbReference>
<dbReference type="InterPro" id="IPR005240">
    <property type="entry name" value="DUF389"/>
</dbReference>
<feature type="transmembrane region" description="Helical" evidence="1">
    <location>
        <begin position="116"/>
        <end position="139"/>
    </location>
</feature>
<organism evidence="2 3">
    <name type="scientific">Fundidesulfovibrio magnetotacticus</name>
    <dbReference type="NCBI Taxonomy" id="2730080"/>
    <lineage>
        <taxon>Bacteria</taxon>
        <taxon>Pseudomonadati</taxon>
        <taxon>Thermodesulfobacteriota</taxon>
        <taxon>Desulfovibrionia</taxon>
        <taxon>Desulfovibrionales</taxon>
        <taxon>Desulfovibrionaceae</taxon>
        <taxon>Fundidesulfovibrio</taxon>
    </lineage>
</organism>
<keyword evidence="1" id="KW-1133">Transmembrane helix</keyword>
<reference evidence="2 3" key="1">
    <citation type="submission" date="2020-04" db="EMBL/GenBank/DDBJ databases">
        <authorList>
            <consortium name="Desulfovibrio sp. FSS-1 genome sequencing consortium"/>
            <person name="Shimoshige H."/>
            <person name="Kobayashi H."/>
            <person name="Maekawa T."/>
        </authorList>
    </citation>
    <scope>NUCLEOTIDE SEQUENCE [LARGE SCALE GENOMIC DNA]</scope>
    <source>
        <strain evidence="2 3">SIID29052-01</strain>
    </source>
</reference>
<feature type="transmembrane region" description="Helical" evidence="1">
    <location>
        <begin position="6"/>
        <end position="29"/>
    </location>
</feature>
<dbReference type="EMBL" id="BLTE01000011">
    <property type="protein sequence ID" value="GFK94733.1"/>
    <property type="molecule type" value="Genomic_DNA"/>
</dbReference>
<proteinExistence type="predicted"/>
<dbReference type="PANTHER" id="PTHR20992:SF9">
    <property type="entry name" value="AT15442P-RELATED"/>
    <property type="match status" value="1"/>
</dbReference>
<gene>
    <name evidence="2" type="ORF">NNJEOMEG_02580</name>
</gene>
<comment type="caution">
    <text evidence="2">The sequence shown here is derived from an EMBL/GenBank/DDBJ whole genome shotgun (WGS) entry which is preliminary data.</text>
</comment>
<name>A0A6V8LQE9_9BACT</name>
<dbReference type="AlphaFoldDB" id="A0A6V8LQE9"/>